<proteinExistence type="predicted"/>
<dbReference type="Proteomes" id="UP001567538">
    <property type="component" value="Unassembled WGS sequence"/>
</dbReference>
<sequence length="72" mass="8206">MRKTPAAPLPPPDAGVISVSEERKMYTTNSLIWWECSQIFKAGGRRIELGLHWNWERICTGSNSTQINSKFI</sequence>
<protein>
    <submittedName>
        <fullName evidence="1">Uncharacterized protein</fullName>
    </submittedName>
</protein>
<dbReference type="EMBL" id="JBEAFC010000003">
    <property type="protein sequence ID" value="KAL1563751.1"/>
    <property type="molecule type" value="Genomic_DNA"/>
</dbReference>
<keyword evidence="2" id="KW-1185">Reference proteome</keyword>
<evidence type="ECO:0000313" key="1">
    <source>
        <dbReference type="EMBL" id="KAL1563751.1"/>
    </source>
</evidence>
<reference evidence="1 2" key="1">
    <citation type="submission" date="2024-06" db="EMBL/GenBank/DDBJ databases">
        <title>A chromosome level genome sequence of Diviner's sage (Salvia divinorum).</title>
        <authorList>
            <person name="Ford S.A."/>
            <person name="Ro D.-K."/>
            <person name="Ness R.W."/>
            <person name="Phillips M.A."/>
        </authorList>
    </citation>
    <scope>NUCLEOTIDE SEQUENCE [LARGE SCALE GENOMIC DNA]</scope>
    <source>
        <strain evidence="1">SAF-2024a</strain>
        <tissue evidence="1">Leaf</tissue>
    </source>
</reference>
<accession>A0ABD1I4W8</accession>
<evidence type="ECO:0000313" key="2">
    <source>
        <dbReference type="Proteomes" id="UP001567538"/>
    </source>
</evidence>
<organism evidence="1 2">
    <name type="scientific">Salvia divinorum</name>
    <name type="common">Maria pastora</name>
    <name type="synonym">Diviner's sage</name>
    <dbReference type="NCBI Taxonomy" id="28513"/>
    <lineage>
        <taxon>Eukaryota</taxon>
        <taxon>Viridiplantae</taxon>
        <taxon>Streptophyta</taxon>
        <taxon>Embryophyta</taxon>
        <taxon>Tracheophyta</taxon>
        <taxon>Spermatophyta</taxon>
        <taxon>Magnoliopsida</taxon>
        <taxon>eudicotyledons</taxon>
        <taxon>Gunneridae</taxon>
        <taxon>Pentapetalae</taxon>
        <taxon>asterids</taxon>
        <taxon>lamiids</taxon>
        <taxon>Lamiales</taxon>
        <taxon>Lamiaceae</taxon>
        <taxon>Nepetoideae</taxon>
        <taxon>Mentheae</taxon>
        <taxon>Salviinae</taxon>
        <taxon>Salvia</taxon>
        <taxon>Salvia subgen. Calosphace</taxon>
    </lineage>
</organism>
<dbReference type="AlphaFoldDB" id="A0ABD1I4W8"/>
<gene>
    <name evidence="1" type="ORF">AAHA92_06179</name>
</gene>
<name>A0ABD1I4W8_SALDI</name>
<comment type="caution">
    <text evidence="1">The sequence shown here is derived from an EMBL/GenBank/DDBJ whole genome shotgun (WGS) entry which is preliminary data.</text>
</comment>